<dbReference type="Proteomes" id="UP000186997">
    <property type="component" value="Unassembled WGS sequence"/>
</dbReference>
<evidence type="ECO:0000256" key="1">
    <source>
        <dbReference type="SAM" id="Phobius"/>
    </source>
</evidence>
<evidence type="ECO:0008006" key="4">
    <source>
        <dbReference type="Google" id="ProtNLM"/>
    </source>
</evidence>
<organism evidence="2 3">
    <name type="scientific">Yoonia rosea</name>
    <dbReference type="NCBI Taxonomy" id="287098"/>
    <lineage>
        <taxon>Bacteria</taxon>
        <taxon>Pseudomonadati</taxon>
        <taxon>Pseudomonadota</taxon>
        <taxon>Alphaproteobacteria</taxon>
        <taxon>Rhodobacterales</taxon>
        <taxon>Paracoccaceae</taxon>
        <taxon>Yoonia</taxon>
    </lineage>
</organism>
<keyword evidence="1" id="KW-0812">Transmembrane</keyword>
<evidence type="ECO:0000313" key="3">
    <source>
        <dbReference type="Proteomes" id="UP000186997"/>
    </source>
</evidence>
<keyword evidence="3" id="KW-1185">Reference proteome</keyword>
<name>A0A1R3WBF1_9RHOB</name>
<reference evidence="3" key="1">
    <citation type="submission" date="2017-01" db="EMBL/GenBank/DDBJ databases">
        <authorList>
            <person name="Varghese N."/>
            <person name="Submissions S."/>
        </authorList>
    </citation>
    <scope>NUCLEOTIDE SEQUENCE [LARGE SCALE GENOMIC DNA]</scope>
    <source>
        <strain evidence="3">DSM 29591</strain>
    </source>
</reference>
<evidence type="ECO:0000313" key="2">
    <source>
        <dbReference type="EMBL" id="SIT75140.1"/>
    </source>
</evidence>
<dbReference type="AlphaFoldDB" id="A0A1R3WBF1"/>
<keyword evidence="1" id="KW-0472">Membrane</keyword>
<gene>
    <name evidence="2" type="ORF">SAMN05421665_0157</name>
</gene>
<feature type="transmembrane region" description="Helical" evidence="1">
    <location>
        <begin position="17"/>
        <end position="41"/>
    </location>
</feature>
<accession>A0A1R3WBF1</accession>
<keyword evidence="1" id="KW-1133">Transmembrane helix</keyword>
<protein>
    <recommendedName>
        <fullName evidence="4">PH domain-containing protein</fullName>
    </recommendedName>
</protein>
<dbReference type="EMBL" id="FTPR01000001">
    <property type="protein sequence ID" value="SIT75140.1"/>
    <property type="molecule type" value="Genomic_DNA"/>
</dbReference>
<proteinExistence type="predicted"/>
<dbReference type="STRING" id="287098.SAMN05421665_0157"/>
<sequence>MPVLEPRTIRSGRKGPAVVTAAVFLLMAAFPAMLLCFTVYFTGWRPGDPVVRALMGATFMLVMLSWLAWRFLPMRVAEVTFDVTGITFCEMQNGKTRFVRQTIAWSEIYALLGTGRKSFFGVELHTNGPPPGRRIVTSVSGGGFVVRIAVPYAKTAGYHVKPVFTDGFLSEEIWKLFKTDS</sequence>
<feature type="transmembrane region" description="Helical" evidence="1">
    <location>
        <begin position="53"/>
        <end position="72"/>
    </location>
</feature>